<keyword evidence="2" id="KW-1185">Reference proteome</keyword>
<dbReference type="Proteomes" id="UP001292094">
    <property type="component" value="Unassembled WGS sequence"/>
</dbReference>
<organism evidence="1 2">
    <name type="scientific">Petrolisthes manimaculis</name>
    <dbReference type="NCBI Taxonomy" id="1843537"/>
    <lineage>
        <taxon>Eukaryota</taxon>
        <taxon>Metazoa</taxon>
        <taxon>Ecdysozoa</taxon>
        <taxon>Arthropoda</taxon>
        <taxon>Crustacea</taxon>
        <taxon>Multicrustacea</taxon>
        <taxon>Malacostraca</taxon>
        <taxon>Eumalacostraca</taxon>
        <taxon>Eucarida</taxon>
        <taxon>Decapoda</taxon>
        <taxon>Pleocyemata</taxon>
        <taxon>Anomura</taxon>
        <taxon>Galatheoidea</taxon>
        <taxon>Porcellanidae</taxon>
        <taxon>Petrolisthes</taxon>
    </lineage>
</organism>
<name>A0AAE1TUK0_9EUCA</name>
<protein>
    <submittedName>
        <fullName evidence="1">Uncharacterized protein</fullName>
    </submittedName>
</protein>
<dbReference type="EMBL" id="JAWZYT010003495">
    <property type="protein sequence ID" value="KAK4298131.1"/>
    <property type="molecule type" value="Genomic_DNA"/>
</dbReference>
<reference evidence="1" key="1">
    <citation type="submission" date="2023-11" db="EMBL/GenBank/DDBJ databases">
        <title>Genome assemblies of two species of porcelain crab, Petrolisthes cinctipes and Petrolisthes manimaculis (Anomura: Porcellanidae).</title>
        <authorList>
            <person name="Angst P."/>
        </authorList>
    </citation>
    <scope>NUCLEOTIDE SEQUENCE</scope>
    <source>
        <strain evidence="1">PB745_02</strain>
        <tissue evidence="1">Gill</tissue>
    </source>
</reference>
<evidence type="ECO:0000313" key="1">
    <source>
        <dbReference type="EMBL" id="KAK4298131.1"/>
    </source>
</evidence>
<dbReference type="AlphaFoldDB" id="A0AAE1TUK0"/>
<proteinExistence type="predicted"/>
<accession>A0AAE1TUK0</accession>
<evidence type="ECO:0000313" key="2">
    <source>
        <dbReference type="Proteomes" id="UP001292094"/>
    </source>
</evidence>
<gene>
    <name evidence="1" type="ORF">Pmani_029502</name>
</gene>
<sequence length="153" mass="16810">MIRNYSQLSLCPSHTTTTIITDQTPTTLTLTSTSPTIPTHTTTTTIITDQTPTIHILTPTLHFTPTPRSTFTPHPTSAPIPRPHPSTHLYPNSSPPPLSLMSIPTLPMNFLLISGPPLLYLTPHLLLISQHPILTQLLSLMHLRISLPRPTPS</sequence>
<comment type="caution">
    <text evidence="1">The sequence shown here is derived from an EMBL/GenBank/DDBJ whole genome shotgun (WGS) entry which is preliminary data.</text>
</comment>